<organism evidence="1 2">
    <name type="scientific">Piedraia hortae CBS 480.64</name>
    <dbReference type="NCBI Taxonomy" id="1314780"/>
    <lineage>
        <taxon>Eukaryota</taxon>
        <taxon>Fungi</taxon>
        <taxon>Dikarya</taxon>
        <taxon>Ascomycota</taxon>
        <taxon>Pezizomycotina</taxon>
        <taxon>Dothideomycetes</taxon>
        <taxon>Dothideomycetidae</taxon>
        <taxon>Capnodiales</taxon>
        <taxon>Piedraiaceae</taxon>
        <taxon>Piedraia</taxon>
    </lineage>
</organism>
<proteinExistence type="predicted"/>
<protein>
    <submittedName>
        <fullName evidence="1">Uncharacterized protein</fullName>
    </submittedName>
</protein>
<gene>
    <name evidence="1" type="ORF">K470DRAFT_173252</name>
</gene>
<evidence type="ECO:0000313" key="2">
    <source>
        <dbReference type="Proteomes" id="UP000799421"/>
    </source>
</evidence>
<keyword evidence="2" id="KW-1185">Reference proteome</keyword>
<sequence length="75" mass="8214">MSLYGLLVAAAEACEARKPRAATRANIFVLLREAFPRLYRRLLACHFGTAVPDSDVDQVGGFWIGTPCKAECQSL</sequence>
<dbReference type="AlphaFoldDB" id="A0A6A7C666"/>
<reference evidence="1" key="1">
    <citation type="journal article" date="2020" name="Stud. Mycol.">
        <title>101 Dothideomycetes genomes: a test case for predicting lifestyles and emergence of pathogens.</title>
        <authorList>
            <person name="Haridas S."/>
            <person name="Albert R."/>
            <person name="Binder M."/>
            <person name="Bloem J."/>
            <person name="Labutti K."/>
            <person name="Salamov A."/>
            <person name="Andreopoulos B."/>
            <person name="Baker S."/>
            <person name="Barry K."/>
            <person name="Bills G."/>
            <person name="Bluhm B."/>
            <person name="Cannon C."/>
            <person name="Castanera R."/>
            <person name="Culley D."/>
            <person name="Daum C."/>
            <person name="Ezra D."/>
            <person name="Gonzalez J."/>
            <person name="Henrissat B."/>
            <person name="Kuo A."/>
            <person name="Liang C."/>
            <person name="Lipzen A."/>
            <person name="Lutzoni F."/>
            <person name="Magnuson J."/>
            <person name="Mondo S."/>
            <person name="Nolan M."/>
            <person name="Ohm R."/>
            <person name="Pangilinan J."/>
            <person name="Park H.-J."/>
            <person name="Ramirez L."/>
            <person name="Alfaro M."/>
            <person name="Sun H."/>
            <person name="Tritt A."/>
            <person name="Yoshinaga Y."/>
            <person name="Zwiers L.-H."/>
            <person name="Turgeon B."/>
            <person name="Goodwin S."/>
            <person name="Spatafora J."/>
            <person name="Crous P."/>
            <person name="Grigoriev I."/>
        </authorList>
    </citation>
    <scope>NUCLEOTIDE SEQUENCE</scope>
    <source>
        <strain evidence="1">CBS 480.64</strain>
    </source>
</reference>
<dbReference type="EMBL" id="MU005965">
    <property type="protein sequence ID" value="KAF2862475.1"/>
    <property type="molecule type" value="Genomic_DNA"/>
</dbReference>
<evidence type="ECO:0000313" key="1">
    <source>
        <dbReference type="EMBL" id="KAF2862475.1"/>
    </source>
</evidence>
<accession>A0A6A7C666</accession>
<dbReference type="Proteomes" id="UP000799421">
    <property type="component" value="Unassembled WGS sequence"/>
</dbReference>
<name>A0A6A7C666_9PEZI</name>